<protein>
    <submittedName>
        <fullName evidence="2">Uncharacterized protein</fullName>
    </submittedName>
</protein>
<feature type="region of interest" description="Disordered" evidence="1">
    <location>
        <begin position="1"/>
        <end position="49"/>
    </location>
</feature>
<reference evidence="2" key="1">
    <citation type="journal article" date="2023" name="Science">
        <title>Genome structures resolve the early diversification of teleost fishes.</title>
        <authorList>
            <person name="Parey E."/>
            <person name="Louis A."/>
            <person name="Montfort J."/>
            <person name="Bouchez O."/>
            <person name="Roques C."/>
            <person name="Iampietro C."/>
            <person name="Lluch J."/>
            <person name="Castinel A."/>
            <person name="Donnadieu C."/>
            <person name="Desvignes T."/>
            <person name="Floi Bucao C."/>
            <person name="Jouanno E."/>
            <person name="Wen M."/>
            <person name="Mejri S."/>
            <person name="Dirks R."/>
            <person name="Jansen H."/>
            <person name="Henkel C."/>
            <person name="Chen W.J."/>
            <person name="Zahm M."/>
            <person name="Cabau C."/>
            <person name="Klopp C."/>
            <person name="Thompson A.W."/>
            <person name="Robinson-Rechavi M."/>
            <person name="Braasch I."/>
            <person name="Lecointre G."/>
            <person name="Bobe J."/>
            <person name="Postlethwait J.H."/>
            <person name="Berthelot C."/>
            <person name="Roest Crollius H."/>
            <person name="Guiguen Y."/>
        </authorList>
    </citation>
    <scope>NUCLEOTIDE SEQUENCE</scope>
    <source>
        <strain evidence="2">NC1722</strain>
    </source>
</reference>
<accession>A0AAD7TE62</accession>
<keyword evidence="3" id="KW-1185">Reference proteome</keyword>
<dbReference type="EMBL" id="JAINUG010000001">
    <property type="protein sequence ID" value="KAJ8418942.1"/>
    <property type="molecule type" value="Genomic_DNA"/>
</dbReference>
<name>A0AAD7TE62_9TELE</name>
<gene>
    <name evidence="2" type="ORF">AAFF_G00004410</name>
</gene>
<evidence type="ECO:0000256" key="1">
    <source>
        <dbReference type="SAM" id="MobiDB-lite"/>
    </source>
</evidence>
<organism evidence="2 3">
    <name type="scientific">Aldrovandia affinis</name>
    <dbReference type="NCBI Taxonomy" id="143900"/>
    <lineage>
        <taxon>Eukaryota</taxon>
        <taxon>Metazoa</taxon>
        <taxon>Chordata</taxon>
        <taxon>Craniata</taxon>
        <taxon>Vertebrata</taxon>
        <taxon>Euteleostomi</taxon>
        <taxon>Actinopterygii</taxon>
        <taxon>Neopterygii</taxon>
        <taxon>Teleostei</taxon>
        <taxon>Notacanthiformes</taxon>
        <taxon>Halosauridae</taxon>
        <taxon>Aldrovandia</taxon>
    </lineage>
</organism>
<proteinExistence type="predicted"/>
<sequence>MVKIEGPANPAHMHSPLCLRQRSVSPLQTQLSPATSSHGRTRGTAGVSQREISAQLPAHPQLLLRAEVLRQGWTDRHFSTIRTPLLG</sequence>
<feature type="compositionally biased region" description="Polar residues" evidence="1">
    <location>
        <begin position="22"/>
        <end position="38"/>
    </location>
</feature>
<comment type="caution">
    <text evidence="2">The sequence shown here is derived from an EMBL/GenBank/DDBJ whole genome shotgun (WGS) entry which is preliminary data.</text>
</comment>
<evidence type="ECO:0000313" key="2">
    <source>
        <dbReference type="EMBL" id="KAJ8418942.1"/>
    </source>
</evidence>
<evidence type="ECO:0000313" key="3">
    <source>
        <dbReference type="Proteomes" id="UP001221898"/>
    </source>
</evidence>
<dbReference type="Proteomes" id="UP001221898">
    <property type="component" value="Unassembled WGS sequence"/>
</dbReference>
<dbReference type="AlphaFoldDB" id="A0AAD7TE62"/>